<evidence type="ECO:0000313" key="1">
    <source>
        <dbReference type="EMBL" id="MBW71826.1"/>
    </source>
</evidence>
<reference evidence="1" key="1">
    <citation type="submission" date="2018-01" db="EMBL/GenBank/DDBJ databases">
        <title>An insight into the sialome of Amazonian anophelines.</title>
        <authorList>
            <person name="Ribeiro J.M."/>
            <person name="Scarpassa V."/>
            <person name="Calvo E."/>
        </authorList>
    </citation>
    <scope>NUCLEOTIDE SEQUENCE</scope>
</reference>
<dbReference type="EMBL" id="GGFL01007648">
    <property type="protein sequence ID" value="MBW71826.1"/>
    <property type="molecule type" value="Transcribed_RNA"/>
</dbReference>
<protein>
    <submittedName>
        <fullName evidence="1">Putative secreted protein</fullName>
    </submittedName>
</protein>
<dbReference type="AlphaFoldDB" id="A0A2M4D2R1"/>
<organism evidence="1">
    <name type="scientific">Anopheles darlingi</name>
    <name type="common">Mosquito</name>
    <dbReference type="NCBI Taxonomy" id="43151"/>
    <lineage>
        <taxon>Eukaryota</taxon>
        <taxon>Metazoa</taxon>
        <taxon>Ecdysozoa</taxon>
        <taxon>Arthropoda</taxon>
        <taxon>Hexapoda</taxon>
        <taxon>Insecta</taxon>
        <taxon>Pterygota</taxon>
        <taxon>Neoptera</taxon>
        <taxon>Endopterygota</taxon>
        <taxon>Diptera</taxon>
        <taxon>Nematocera</taxon>
        <taxon>Culicoidea</taxon>
        <taxon>Culicidae</taxon>
        <taxon>Anophelinae</taxon>
        <taxon>Anopheles</taxon>
    </lineage>
</organism>
<accession>A0A2M4D2R1</accession>
<proteinExistence type="predicted"/>
<sequence length="72" mass="8790">MLRLRHHLTVAVLMWRRRVWTWRLLLLLLLLRGYNNRRTVIVVVHQGRRSVFHQLTTLLPWLTLIGHYVLVD</sequence>
<name>A0A2M4D2R1_ANODA</name>